<gene>
    <name evidence="1" type="ORF">MflW12_5530</name>
</gene>
<dbReference type="SUPFAM" id="SSF116965">
    <property type="entry name" value="Hypothetical protein MPN330"/>
    <property type="match status" value="1"/>
</dbReference>
<accession>A0A2R3P057</accession>
<name>A0A2R3P057_MESFO</name>
<sequence length="245" mass="28813">MNFYDELIIELKELVLKNDFETALLKINQELSMPYVPSDIEEQLLEFKTQIFEQISKKANSNNNLNAEYILQLLKSSDREQQAFGINFLNKINLRDKLNDVSELLTLEKIDNSIKTLILFTLKEQEINKSFDVLYSGVQQSWNPIEIDFENNFKFITEIDEVISKSIENENPGIAHDAKMLNINFYLNNLDKFNNSFLNEKAAAFILIAIEMLEEKKEMSYIKQWFNFDEDKAHEILKEIKGYEQ</sequence>
<dbReference type="EMBL" id="CP022432">
    <property type="protein sequence ID" value="AVN65958.1"/>
    <property type="molecule type" value="Genomic_DNA"/>
</dbReference>
<proteinExistence type="predicted"/>
<protein>
    <submittedName>
        <fullName evidence="1">Uncharacterized protein</fullName>
    </submittedName>
</protein>
<dbReference type="GeneID" id="2897925"/>
<dbReference type="AlphaFoldDB" id="A0A2R3P057"/>
<dbReference type="Proteomes" id="UP000237990">
    <property type="component" value="Chromosome"/>
</dbReference>
<evidence type="ECO:0000313" key="1">
    <source>
        <dbReference type="EMBL" id="AVN65958.1"/>
    </source>
</evidence>
<evidence type="ECO:0000313" key="2">
    <source>
        <dbReference type="Proteomes" id="UP000237990"/>
    </source>
</evidence>
<dbReference type="RefSeq" id="WP_011183422.1">
    <property type="nucleotide sequence ID" value="NZ_CP022432.1"/>
</dbReference>
<organism evidence="1 2">
    <name type="scientific">Mesoplasma florum</name>
    <name type="common">Acholeplasma florum</name>
    <dbReference type="NCBI Taxonomy" id="2151"/>
    <lineage>
        <taxon>Bacteria</taxon>
        <taxon>Bacillati</taxon>
        <taxon>Mycoplasmatota</taxon>
        <taxon>Mollicutes</taxon>
        <taxon>Entomoplasmatales</taxon>
        <taxon>Entomoplasmataceae</taxon>
        <taxon>Mesoplasma</taxon>
    </lineage>
</organism>
<reference evidence="1 2" key="1">
    <citation type="submission" date="2017-07" db="EMBL/GenBank/DDBJ databases">
        <title>Comparative genomic analysis of Mesoplasma florum.</title>
        <authorList>
            <person name="Baby V."/>
            <person name="Lachance J.-C."/>
            <person name="Gagnon J."/>
            <person name="Lucier J.-F."/>
            <person name="Matteau D."/>
            <person name="Knight T.F."/>
            <person name="Rodrigue S."/>
        </authorList>
    </citation>
    <scope>NUCLEOTIDE SEQUENCE [LARGE SCALE GENOMIC DNA]</scope>
    <source>
        <strain evidence="1 2">W12</strain>
    </source>
</reference>